<sequence length="157" mass="17471">MSFSRFLIHAATVVTLLLAPTLASADENNEAIKAMEEYLTFVDYGGGTISAEQIPKDDWKRFYVIDARDKEQFDKEHIPGAVNLEWRQVLEKRASIPKDKPVLIYCNTGSLSAQAGFALRVVGYENVRIIQGGFADWKTKGGFDATEKAARARGEVK</sequence>
<protein>
    <submittedName>
        <fullName evidence="2">Thiosulfate sulfurtransferase PspE</fullName>
        <ecNumber evidence="2">2.8.1.1</ecNumber>
    </submittedName>
</protein>
<dbReference type="GO" id="GO:0004792">
    <property type="term" value="F:thiosulfate-cyanide sulfurtransferase activity"/>
    <property type="evidence" value="ECO:0007669"/>
    <property type="project" value="UniProtKB-EC"/>
</dbReference>
<keyword evidence="2" id="KW-0808">Transferase</keyword>
<evidence type="ECO:0000259" key="1">
    <source>
        <dbReference type="PROSITE" id="PS50206"/>
    </source>
</evidence>
<dbReference type="PROSITE" id="PS50206">
    <property type="entry name" value="RHODANESE_3"/>
    <property type="match status" value="1"/>
</dbReference>
<evidence type="ECO:0000313" key="2">
    <source>
        <dbReference type="EMBL" id="OIQ98113.1"/>
    </source>
</evidence>
<dbReference type="Pfam" id="PF00581">
    <property type="entry name" value="Rhodanese"/>
    <property type="match status" value="1"/>
</dbReference>
<dbReference type="PANTHER" id="PTHR43031:SF1">
    <property type="entry name" value="PYRIDINE NUCLEOTIDE-DISULPHIDE OXIDOREDUCTASE"/>
    <property type="match status" value="1"/>
</dbReference>
<feature type="domain" description="Rhodanese" evidence="1">
    <location>
        <begin position="58"/>
        <end position="146"/>
    </location>
</feature>
<dbReference type="SUPFAM" id="SSF52821">
    <property type="entry name" value="Rhodanese/Cell cycle control phosphatase"/>
    <property type="match status" value="1"/>
</dbReference>
<dbReference type="CDD" id="cd00158">
    <property type="entry name" value="RHOD"/>
    <property type="match status" value="1"/>
</dbReference>
<comment type="caution">
    <text evidence="2">The sequence shown here is derived from an EMBL/GenBank/DDBJ whole genome shotgun (WGS) entry which is preliminary data.</text>
</comment>
<organism evidence="2">
    <name type="scientific">mine drainage metagenome</name>
    <dbReference type="NCBI Taxonomy" id="410659"/>
    <lineage>
        <taxon>unclassified sequences</taxon>
        <taxon>metagenomes</taxon>
        <taxon>ecological metagenomes</taxon>
    </lineage>
</organism>
<dbReference type="InterPro" id="IPR036873">
    <property type="entry name" value="Rhodanese-like_dom_sf"/>
</dbReference>
<dbReference type="PROSITE" id="PS00380">
    <property type="entry name" value="RHODANESE_1"/>
    <property type="match status" value="1"/>
</dbReference>
<dbReference type="InterPro" id="IPR050229">
    <property type="entry name" value="GlpE_sulfurtransferase"/>
</dbReference>
<accession>A0A1J5RQY8</accession>
<name>A0A1J5RQY8_9ZZZZ</name>
<dbReference type="InterPro" id="IPR001307">
    <property type="entry name" value="Thiosulphate_STrfase_CS"/>
</dbReference>
<dbReference type="Gene3D" id="3.40.250.10">
    <property type="entry name" value="Rhodanese-like domain"/>
    <property type="match status" value="1"/>
</dbReference>
<proteinExistence type="predicted"/>
<dbReference type="SMART" id="SM00450">
    <property type="entry name" value="RHOD"/>
    <property type="match status" value="1"/>
</dbReference>
<dbReference type="EMBL" id="MLJW01000123">
    <property type="protein sequence ID" value="OIQ98113.1"/>
    <property type="molecule type" value="Genomic_DNA"/>
</dbReference>
<gene>
    <name evidence="2" type="primary">pspE_7</name>
    <name evidence="2" type="ORF">GALL_198770</name>
</gene>
<dbReference type="PANTHER" id="PTHR43031">
    <property type="entry name" value="FAD-DEPENDENT OXIDOREDUCTASE"/>
    <property type="match status" value="1"/>
</dbReference>
<dbReference type="InterPro" id="IPR001763">
    <property type="entry name" value="Rhodanese-like_dom"/>
</dbReference>
<dbReference type="AlphaFoldDB" id="A0A1J5RQY8"/>
<dbReference type="EC" id="2.8.1.1" evidence="2"/>
<reference evidence="2" key="1">
    <citation type="submission" date="2016-10" db="EMBL/GenBank/DDBJ databases">
        <title>Sequence of Gallionella enrichment culture.</title>
        <authorList>
            <person name="Poehlein A."/>
            <person name="Muehling M."/>
            <person name="Daniel R."/>
        </authorList>
    </citation>
    <scope>NUCLEOTIDE SEQUENCE</scope>
</reference>